<protein>
    <submittedName>
        <fullName evidence="10">Putative iron sulfur cluster binding protein</fullName>
    </submittedName>
</protein>
<name>E8ZAC5_9BURK</name>
<evidence type="ECO:0000256" key="5">
    <source>
        <dbReference type="ARBA" id="ARBA00023002"/>
    </source>
</evidence>
<dbReference type="CDD" id="cd00680">
    <property type="entry name" value="RHO_alpha_C"/>
    <property type="match status" value="1"/>
</dbReference>
<dbReference type="PROSITE" id="PS51296">
    <property type="entry name" value="RIESKE"/>
    <property type="match status" value="1"/>
</dbReference>
<evidence type="ECO:0000256" key="7">
    <source>
        <dbReference type="ARBA" id="ARBA00023014"/>
    </source>
</evidence>
<keyword evidence="6" id="KW-0408">Iron</keyword>
<evidence type="ECO:0000256" key="3">
    <source>
        <dbReference type="ARBA" id="ARBA00022714"/>
    </source>
</evidence>
<evidence type="ECO:0000256" key="6">
    <source>
        <dbReference type="ARBA" id="ARBA00023004"/>
    </source>
</evidence>
<dbReference type="PANTHER" id="PTHR43756:SF5">
    <property type="entry name" value="CHOLINE MONOOXYGENASE, CHLOROPLASTIC"/>
    <property type="match status" value="1"/>
</dbReference>
<dbReference type="PROSITE" id="PS00570">
    <property type="entry name" value="RING_HYDROXYL_ALPHA"/>
    <property type="match status" value="1"/>
</dbReference>
<gene>
    <name evidence="10" type="ORF">CCT_ORF02230</name>
</gene>
<dbReference type="Pfam" id="PF00355">
    <property type="entry name" value="Rieske"/>
    <property type="match status" value="1"/>
</dbReference>
<dbReference type="InterPro" id="IPR015879">
    <property type="entry name" value="Ring_hydroxy_dOase_asu_C_dom"/>
</dbReference>
<dbReference type="InterPro" id="IPR015881">
    <property type="entry name" value="ARHD_Rieske_2Fe_2S"/>
</dbReference>
<dbReference type="CDD" id="cd03469">
    <property type="entry name" value="Rieske_RO_Alpha_N"/>
    <property type="match status" value="1"/>
</dbReference>
<dbReference type="Gene3D" id="3.90.380.10">
    <property type="entry name" value="Naphthalene 1,2-dioxygenase Alpha Subunit, Chain A, domain 1"/>
    <property type="match status" value="1"/>
</dbReference>
<dbReference type="AlphaFoldDB" id="E8ZAC5"/>
<evidence type="ECO:0000256" key="2">
    <source>
        <dbReference type="ARBA" id="ARBA00008751"/>
    </source>
</evidence>
<evidence type="ECO:0000256" key="8">
    <source>
        <dbReference type="ARBA" id="ARBA00023027"/>
    </source>
</evidence>
<dbReference type="InterPro" id="IPR001663">
    <property type="entry name" value="Rng_hydr_dOase-A"/>
</dbReference>
<dbReference type="InterPro" id="IPR017941">
    <property type="entry name" value="Rieske_2Fe-2S"/>
</dbReference>
<dbReference type="SUPFAM" id="SSF55961">
    <property type="entry name" value="Bet v1-like"/>
    <property type="match status" value="1"/>
</dbReference>
<reference evidence="10" key="1">
    <citation type="submission" date="2009-04" db="EMBL/GenBank/DDBJ databases">
        <title>Violacein-producing Collimonas sp. from the sea surface microlayer of costal waters in Trondelag, Norway: assessment of potential for biosynthesis of secondary metabolites through genome mining.</title>
        <authorList>
            <person name="Hakvaag S."/>
            <person name="Fjaervik E."/>
            <person name="Klinkenberg G."/>
            <person name="Borgos S.E.F."/>
            <person name="Josefsen K.D."/>
            <person name="Ellingsen T.E."/>
            <person name="Zotchev S.B."/>
        </authorList>
    </citation>
    <scope>NUCLEOTIDE SEQUENCE</scope>
    <source>
        <strain evidence="10">MPS11E8</strain>
    </source>
</reference>
<evidence type="ECO:0000313" key="10">
    <source>
        <dbReference type="EMBL" id="ADU90687.1"/>
    </source>
</evidence>
<proteinExistence type="inferred from homology"/>
<dbReference type="SUPFAM" id="SSF50022">
    <property type="entry name" value="ISP domain"/>
    <property type="match status" value="1"/>
</dbReference>
<evidence type="ECO:0000256" key="1">
    <source>
        <dbReference type="ARBA" id="ARBA00001962"/>
    </source>
</evidence>
<dbReference type="InterPro" id="IPR036922">
    <property type="entry name" value="Rieske_2Fe-2S_sf"/>
</dbReference>
<feature type="domain" description="Rieske" evidence="9">
    <location>
        <begin position="11"/>
        <end position="115"/>
    </location>
</feature>
<accession>E8ZAC5</accession>
<organism evidence="10">
    <name type="scientific">Collimonas sp. MPS11E8</name>
    <dbReference type="NCBI Taxonomy" id="716659"/>
    <lineage>
        <taxon>Bacteria</taxon>
        <taxon>Pseudomonadati</taxon>
        <taxon>Pseudomonadota</taxon>
        <taxon>Betaproteobacteria</taxon>
        <taxon>Burkholderiales</taxon>
        <taxon>Oxalobacteraceae</taxon>
        <taxon>Collimonas</taxon>
    </lineage>
</organism>
<dbReference type="GO" id="GO:0016491">
    <property type="term" value="F:oxidoreductase activity"/>
    <property type="evidence" value="ECO:0007669"/>
    <property type="project" value="UniProtKB-KW"/>
</dbReference>
<dbReference type="GO" id="GO:0051537">
    <property type="term" value="F:2 iron, 2 sulfur cluster binding"/>
    <property type="evidence" value="ECO:0007669"/>
    <property type="project" value="UniProtKB-KW"/>
</dbReference>
<dbReference type="EMBL" id="FJ965836">
    <property type="protein sequence ID" value="ADU90687.1"/>
    <property type="molecule type" value="Genomic_DNA"/>
</dbReference>
<keyword evidence="5" id="KW-0560">Oxidoreductase</keyword>
<dbReference type="GO" id="GO:0005506">
    <property type="term" value="F:iron ion binding"/>
    <property type="evidence" value="ECO:0007669"/>
    <property type="project" value="InterPro"/>
</dbReference>
<keyword evidence="8" id="KW-0520">NAD</keyword>
<dbReference type="Gene3D" id="2.102.10.10">
    <property type="entry name" value="Rieske [2Fe-2S] iron-sulphur domain"/>
    <property type="match status" value="1"/>
</dbReference>
<dbReference type="Pfam" id="PF00848">
    <property type="entry name" value="Ring_hydroxyl_A"/>
    <property type="match status" value="1"/>
</dbReference>
<dbReference type="PANTHER" id="PTHR43756">
    <property type="entry name" value="CHOLINE MONOOXYGENASE, CHLOROPLASTIC"/>
    <property type="match status" value="1"/>
</dbReference>
<keyword evidence="3" id="KW-0001">2Fe-2S</keyword>
<evidence type="ECO:0000256" key="4">
    <source>
        <dbReference type="ARBA" id="ARBA00022723"/>
    </source>
</evidence>
<keyword evidence="7" id="KW-0411">Iron-sulfur</keyword>
<comment type="cofactor">
    <cofactor evidence="1">
        <name>Fe cation</name>
        <dbReference type="ChEBI" id="CHEBI:24875"/>
    </cofactor>
</comment>
<keyword evidence="4" id="KW-0479">Metal-binding</keyword>
<sequence length="334" mass="38577">MLENKLSRHYWHMIAHRTELPANNDFLVLKWAHGDIVVFNDADDLIVFDNLCPHRGTRFFIEPAGNAPAYCPYHGWSYRNGEVRVPNPERFKPCDLTRARLNKFQVDWCGDFLFFAIEPCMSLVDQLGETTTTLEDISFNISGRSDLNQYDFECNWRIALENALEPYHIDLIHTDSLGVLKLQDGENKFYGLNSEWRAEVGDERLAKRLKTMRRLFSIDFQYEGYLSLYIFPYAMLSSTFGYSYSLQNFFPSAQAGHTHFASRLLTVPTPAASVAATSAFFESTAKVNRQVFNEDHDICRRVSLSALETHDILSETEEKVRHFRNALQQVRTTT</sequence>
<comment type="similarity">
    <text evidence="2">Belongs to the bacterial ring-hydroxylating dioxygenase alpha subunit family.</text>
</comment>
<evidence type="ECO:0000259" key="9">
    <source>
        <dbReference type="PROSITE" id="PS51296"/>
    </source>
</evidence>